<sequence>MDEALEFLLKSDSFLITSHKNPDGDAIGSQIAFALALMKKGKKQYIYNVDPVPKRFRHFEYVHLVHNEPPDMDYDAVIVLDSASPERIGNIKDKIDFSKPVLNIDHHISNEFFGKINIIRSYVSSTCEIAYEILKNFCEIDKEIATYIYLGIVTDTGSFRYSNTNAESMKTASELLSYGVDASLVSERIWYRETLGKLRLLGAILETIEVEDGFSIMYVTKEMMRRFNTEEEDTEEVVQYGLMIDGVKAAAIVKERDEELKVSLRSKNDVDVDAIAGIYHGGGHKNAAGFTVKKKNIYEFIKELKEVLKERI</sequence>
<dbReference type="InterPro" id="IPR003156">
    <property type="entry name" value="DHHA1_dom"/>
</dbReference>
<feature type="domain" description="DDH" evidence="1">
    <location>
        <begin position="14"/>
        <end position="152"/>
    </location>
</feature>
<accession>A0A7C4U6U3</accession>
<dbReference type="InterPro" id="IPR001667">
    <property type="entry name" value="DDH_dom"/>
</dbReference>
<dbReference type="Pfam" id="PF02272">
    <property type="entry name" value="DHHA1"/>
    <property type="match status" value="1"/>
</dbReference>
<dbReference type="Pfam" id="PF01368">
    <property type="entry name" value="DHH"/>
    <property type="match status" value="1"/>
</dbReference>
<name>A0A7C4U6U3_UNCW3</name>
<feature type="domain" description="DHHA1" evidence="2">
    <location>
        <begin position="223"/>
        <end position="310"/>
    </location>
</feature>
<dbReference type="AlphaFoldDB" id="A0A7C4U6U3"/>
<comment type="caution">
    <text evidence="3">The sequence shown here is derived from an EMBL/GenBank/DDBJ whole genome shotgun (WGS) entry which is preliminary data.</text>
</comment>
<protein>
    <submittedName>
        <fullName evidence="3">Bifunctional oligoribonuclease/PAP phosphatase NrnA</fullName>
    </submittedName>
</protein>
<gene>
    <name evidence="3" type="ORF">ENV67_03310</name>
</gene>
<evidence type="ECO:0000259" key="2">
    <source>
        <dbReference type="Pfam" id="PF02272"/>
    </source>
</evidence>
<evidence type="ECO:0000259" key="1">
    <source>
        <dbReference type="Pfam" id="PF01368"/>
    </source>
</evidence>
<dbReference type="Gene3D" id="3.90.1640.10">
    <property type="entry name" value="inorganic pyrophosphatase (n-terminal core)"/>
    <property type="match status" value="1"/>
</dbReference>
<proteinExistence type="predicted"/>
<dbReference type="PANTHER" id="PTHR47618:SF1">
    <property type="entry name" value="BIFUNCTIONAL OLIGORIBONUCLEASE AND PAP PHOSPHATASE NRNA"/>
    <property type="match status" value="1"/>
</dbReference>
<dbReference type="InterPro" id="IPR051319">
    <property type="entry name" value="Oligoribo/pAp-PDE_c-di-AMP_PDE"/>
</dbReference>
<dbReference type="InterPro" id="IPR038763">
    <property type="entry name" value="DHH_sf"/>
</dbReference>
<organism evidence="3">
    <name type="scientific">candidate division WOR-3 bacterium</name>
    <dbReference type="NCBI Taxonomy" id="2052148"/>
    <lineage>
        <taxon>Bacteria</taxon>
        <taxon>Bacteria division WOR-3</taxon>
    </lineage>
</organism>
<evidence type="ECO:0000313" key="3">
    <source>
        <dbReference type="EMBL" id="HGW91553.1"/>
    </source>
</evidence>
<dbReference type="Gene3D" id="3.10.310.30">
    <property type="match status" value="1"/>
</dbReference>
<dbReference type="EMBL" id="DTHG01000037">
    <property type="protein sequence ID" value="HGW91553.1"/>
    <property type="molecule type" value="Genomic_DNA"/>
</dbReference>
<dbReference type="GO" id="GO:0003676">
    <property type="term" value="F:nucleic acid binding"/>
    <property type="evidence" value="ECO:0007669"/>
    <property type="project" value="InterPro"/>
</dbReference>
<dbReference type="PANTHER" id="PTHR47618">
    <property type="entry name" value="BIFUNCTIONAL OLIGORIBONUCLEASE AND PAP PHOSPHATASE NRNA"/>
    <property type="match status" value="1"/>
</dbReference>
<reference evidence="3" key="1">
    <citation type="journal article" date="2020" name="mSystems">
        <title>Genome- and Community-Level Interaction Insights into Carbon Utilization and Element Cycling Functions of Hydrothermarchaeota in Hydrothermal Sediment.</title>
        <authorList>
            <person name="Zhou Z."/>
            <person name="Liu Y."/>
            <person name="Xu W."/>
            <person name="Pan J."/>
            <person name="Luo Z.H."/>
            <person name="Li M."/>
        </authorList>
    </citation>
    <scope>NUCLEOTIDE SEQUENCE [LARGE SCALE GENOMIC DNA]</scope>
    <source>
        <strain evidence="3">SpSt-780</strain>
    </source>
</reference>
<dbReference type="SUPFAM" id="SSF64182">
    <property type="entry name" value="DHH phosphoesterases"/>
    <property type="match status" value="1"/>
</dbReference>